<dbReference type="Proteomes" id="UP000654947">
    <property type="component" value="Unassembled WGS sequence"/>
</dbReference>
<comment type="caution">
    <text evidence="1">The sequence shown here is derived from an EMBL/GenBank/DDBJ whole genome shotgun (WGS) entry which is preliminary data.</text>
</comment>
<proteinExistence type="predicted"/>
<reference evidence="1 2" key="1">
    <citation type="journal article" date="2014" name="Int. J. Syst. Evol. Microbiol.">
        <title>Complete genome sequence of Corynebacterium casei LMG S-19264T (=DSM 44701T), isolated from a smear-ripened cheese.</title>
        <authorList>
            <consortium name="US DOE Joint Genome Institute (JGI-PGF)"/>
            <person name="Walter F."/>
            <person name="Albersmeier A."/>
            <person name="Kalinowski J."/>
            <person name="Ruckert C."/>
        </authorList>
    </citation>
    <scope>NUCLEOTIDE SEQUENCE [LARGE SCALE GENOMIC DNA]</scope>
    <source>
        <strain evidence="1 2">KCTC 19473</strain>
    </source>
</reference>
<dbReference type="AlphaFoldDB" id="A0A918X748"/>
<organism evidence="1 2">
    <name type="scientific">Nocardiopsis kunsanensis</name>
    <dbReference type="NCBI Taxonomy" id="141693"/>
    <lineage>
        <taxon>Bacteria</taxon>
        <taxon>Bacillati</taxon>
        <taxon>Actinomycetota</taxon>
        <taxon>Actinomycetes</taxon>
        <taxon>Streptosporangiales</taxon>
        <taxon>Nocardiopsidaceae</taxon>
        <taxon>Nocardiopsis</taxon>
    </lineage>
</organism>
<gene>
    <name evidence="1" type="ORF">GCM10007147_04410</name>
</gene>
<evidence type="ECO:0000313" key="2">
    <source>
        <dbReference type="Proteomes" id="UP000654947"/>
    </source>
</evidence>
<protein>
    <submittedName>
        <fullName evidence="1">Uncharacterized protein</fullName>
    </submittedName>
</protein>
<evidence type="ECO:0000313" key="1">
    <source>
        <dbReference type="EMBL" id="GHD16383.1"/>
    </source>
</evidence>
<dbReference type="EMBL" id="BMXL01000002">
    <property type="protein sequence ID" value="GHD16383.1"/>
    <property type="molecule type" value="Genomic_DNA"/>
</dbReference>
<accession>A0A918X748</accession>
<name>A0A918X748_9ACTN</name>
<keyword evidence="2" id="KW-1185">Reference proteome</keyword>
<sequence>MSGVDHTVAQAELLEQVDGLGTAGEDGLGAGVDAGPCHGRSLEFPSGALRCLDHGDGGSVAAEAVRGRES</sequence>